<reference evidence="8" key="3">
    <citation type="submission" date="2025-09" db="UniProtKB">
        <authorList>
            <consortium name="Ensembl"/>
        </authorList>
    </citation>
    <scope>IDENTIFICATION</scope>
</reference>
<evidence type="ECO:0000256" key="5">
    <source>
        <dbReference type="PROSITE-ProRule" id="PRU00581"/>
    </source>
</evidence>
<dbReference type="GO" id="GO:0019911">
    <property type="term" value="F:structural constituent of myelin sheath"/>
    <property type="evidence" value="ECO:0000318"/>
    <property type="project" value="GO_Central"/>
</dbReference>
<dbReference type="GeneTree" id="ENSGT01120000272400"/>
<dbReference type="GO" id="GO:0016020">
    <property type="term" value="C:membrane"/>
    <property type="evidence" value="ECO:0000318"/>
    <property type="project" value="GO_Central"/>
</dbReference>
<dbReference type="KEGG" id="mdo:103097444"/>
<proteinExistence type="predicted"/>
<feature type="transmembrane region" description="Helical" evidence="6">
    <location>
        <begin position="198"/>
        <end position="221"/>
    </location>
</feature>
<evidence type="ECO:0000256" key="2">
    <source>
        <dbReference type="ARBA" id="ARBA00022692"/>
    </source>
</evidence>
<feature type="transmembrane region" description="Helical" evidence="6">
    <location>
        <begin position="261"/>
        <end position="281"/>
    </location>
</feature>
<keyword evidence="4 5" id="KW-0472">Membrane</keyword>
<evidence type="ECO:0000313" key="8">
    <source>
        <dbReference type="Ensembl" id="ENSMODP00000044307.1"/>
    </source>
</evidence>
<dbReference type="Bgee" id="ENSMODG00000048105">
    <property type="expression patterns" value="Expressed in placenta and 1 other cell type or tissue"/>
</dbReference>
<evidence type="ECO:0000256" key="6">
    <source>
        <dbReference type="SAM" id="Phobius"/>
    </source>
</evidence>
<keyword evidence="9" id="KW-1185">Reference proteome</keyword>
<dbReference type="InterPro" id="IPR008253">
    <property type="entry name" value="Marvel"/>
</dbReference>
<feature type="transmembrane region" description="Helical" evidence="6">
    <location>
        <begin position="102"/>
        <end position="125"/>
    </location>
</feature>
<evidence type="ECO:0000256" key="3">
    <source>
        <dbReference type="ARBA" id="ARBA00022989"/>
    </source>
</evidence>
<dbReference type="GO" id="GO:0042552">
    <property type="term" value="P:myelination"/>
    <property type="evidence" value="ECO:0000318"/>
    <property type="project" value="GO_Central"/>
</dbReference>
<dbReference type="Proteomes" id="UP000002280">
    <property type="component" value="Chromosome 3"/>
</dbReference>
<dbReference type="Ensembl" id="ENSMODT00000079843.1">
    <property type="protein sequence ID" value="ENSMODP00000044307.1"/>
    <property type="gene ID" value="ENSMODG00000048105.1"/>
</dbReference>
<dbReference type="STRING" id="13616.ENSMODP00000044307"/>
<keyword evidence="3 6" id="KW-1133">Transmembrane helix</keyword>
<protein>
    <submittedName>
        <fullName evidence="8">MARVEL domain-containing protein 3-like</fullName>
    </submittedName>
</protein>
<reference evidence="8 9" key="1">
    <citation type="journal article" date="2007" name="Nature">
        <title>Genome of the marsupial Monodelphis domestica reveals innovation in non-coding sequences.</title>
        <authorList>
            <person name="Mikkelsen T.S."/>
            <person name="Wakefield M.J."/>
            <person name="Aken B."/>
            <person name="Amemiya C.T."/>
            <person name="Chang J.L."/>
            <person name="Duke S."/>
            <person name="Garber M."/>
            <person name="Gentles A.J."/>
            <person name="Goodstadt L."/>
            <person name="Heger A."/>
            <person name="Jurka J."/>
            <person name="Kamal M."/>
            <person name="Mauceli E."/>
            <person name="Searle S.M."/>
            <person name="Sharpe T."/>
            <person name="Baker M.L."/>
            <person name="Batzer M.A."/>
            <person name="Benos P.V."/>
            <person name="Belov K."/>
            <person name="Clamp M."/>
            <person name="Cook A."/>
            <person name="Cuff J."/>
            <person name="Das R."/>
            <person name="Davidow L."/>
            <person name="Deakin J.E."/>
            <person name="Fazzari M.J."/>
            <person name="Glass J.L."/>
            <person name="Grabherr M."/>
            <person name="Greally J.M."/>
            <person name="Gu W."/>
            <person name="Hore T.A."/>
            <person name="Huttley G.A."/>
            <person name="Kleber M."/>
            <person name="Jirtle R.L."/>
            <person name="Koina E."/>
            <person name="Lee J.T."/>
            <person name="Mahony S."/>
            <person name="Marra M.A."/>
            <person name="Miller R.D."/>
            <person name="Nicholls R.D."/>
            <person name="Oda M."/>
            <person name="Papenfuss A.T."/>
            <person name="Parra Z.E."/>
            <person name="Pollock D.D."/>
            <person name="Ray D.A."/>
            <person name="Schein J.E."/>
            <person name="Speed T.P."/>
            <person name="Thompson K."/>
            <person name="VandeBerg J.L."/>
            <person name="Wade C.M."/>
            <person name="Walker J.A."/>
            <person name="Waters P.D."/>
            <person name="Webber C."/>
            <person name="Weidman J.R."/>
            <person name="Xie X."/>
            <person name="Zody M.C."/>
            <person name="Baldwin J."/>
            <person name="Abdouelleil A."/>
            <person name="Abdulkadir J."/>
            <person name="Abebe A."/>
            <person name="Abera B."/>
            <person name="Abreu J."/>
            <person name="Acer S.C."/>
            <person name="Aftuck L."/>
            <person name="Alexander A."/>
            <person name="An P."/>
            <person name="Anderson E."/>
            <person name="Anderson S."/>
            <person name="Arachi H."/>
            <person name="Azer M."/>
            <person name="Bachantsang P."/>
            <person name="Barry A."/>
            <person name="Bayul T."/>
            <person name="Berlin A."/>
            <person name="Bessette D."/>
            <person name="Bloom T."/>
            <person name="Bloom T."/>
            <person name="Boguslavskiy L."/>
            <person name="Bonnet C."/>
            <person name="Boukhgalter B."/>
            <person name="Bourzgui I."/>
            <person name="Brown A."/>
            <person name="Cahill P."/>
            <person name="Channer S."/>
            <person name="Cheshatsang Y."/>
            <person name="Chuda L."/>
            <person name="Citroen M."/>
            <person name="Collymore A."/>
            <person name="Cooke P."/>
            <person name="Costello M."/>
            <person name="D'Aco K."/>
            <person name="Daza R."/>
            <person name="De Haan G."/>
            <person name="DeGray S."/>
            <person name="DeMaso C."/>
            <person name="Dhargay N."/>
            <person name="Dooley K."/>
            <person name="Dooley E."/>
            <person name="Doricent M."/>
            <person name="Dorje P."/>
            <person name="Dorjee K."/>
            <person name="Dupes A."/>
            <person name="Elong R."/>
            <person name="Falk J."/>
            <person name="Farina A."/>
            <person name="Faro S."/>
            <person name="Ferguson D."/>
            <person name="Fisher S."/>
            <person name="Foley C.D."/>
            <person name="Franke A."/>
            <person name="Friedrich D."/>
            <person name="Gadbois L."/>
            <person name="Gearin G."/>
            <person name="Gearin C.R."/>
            <person name="Giannoukos G."/>
            <person name="Goode T."/>
            <person name="Graham J."/>
            <person name="Grandbois E."/>
            <person name="Grewal S."/>
            <person name="Gyaltsen K."/>
            <person name="Hafez N."/>
            <person name="Hagos B."/>
            <person name="Hall J."/>
            <person name="Henson C."/>
            <person name="Hollinger A."/>
            <person name="Honan T."/>
            <person name="Huard M.D."/>
            <person name="Hughes L."/>
            <person name="Hurhula B."/>
            <person name="Husby M.E."/>
            <person name="Kamat A."/>
            <person name="Kanga B."/>
            <person name="Kashin S."/>
            <person name="Khazanovich D."/>
            <person name="Kisner P."/>
            <person name="Lance K."/>
            <person name="Lara M."/>
            <person name="Lee W."/>
            <person name="Lennon N."/>
            <person name="Letendre F."/>
            <person name="LeVine R."/>
            <person name="Lipovsky A."/>
            <person name="Liu X."/>
            <person name="Liu J."/>
            <person name="Liu S."/>
            <person name="Lokyitsang T."/>
            <person name="Lokyitsang Y."/>
            <person name="Lubonja R."/>
            <person name="Lui A."/>
            <person name="MacDonald P."/>
            <person name="Magnisalis V."/>
            <person name="Maru K."/>
            <person name="Matthews C."/>
            <person name="McCusker W."/>
            <person name="McDonough S."/>
            <person name="Mehta T."/>
            <person name="Meldrim J."/>
            <person name="Meneus L."/>
            <person name="Mihai O."/>
            <person name="Mihalev A."/>
            <person name="Mihova T."/>
            <person name="Mittelman R."/>
            <person name="Mlenga V."/>
            <person name="Montmayeur A."/>
            <person name="Mulrain L."/>
            <person name="Navidi A."/>
            <person name="Naylor J."/>
            <person name="Negash T."/>
            <person name="Nguyen T."/>
            <person name="Nguyen N."/>
            <person name="Nicol R."/>
            <person name="Norbu C."/>
            <person name="Norbu N."/>
            <person name="Novod N."/>
            <person name="O'Neill B."/>
            <person name="Osman S."/>
            <person name="Markiewicz E."/>
            <person name="Oyono O.L."/>
            <person name="Patti C."/>
            <person name="Phunkhang P."/>
            <person name="Pierre F."/>
            <person name="Priest M."/>
            <person name="Raghuraman S."/>
            <person name="Rege F."/>
            <person name="Reyes R."/>
            <person name="Rise C."/>
            <person name="Rogov P."/>
            <person name="Ross K."/>
            <person name="Ryan E."/>
            <person name="Settipalli S."/>
            <person name="Shea T."/>
            <person name="Sherpa N."/>
            <person name="Shi L."/>
            <person name="Shih D."/>
            <person name="Sparrow T."/>
            <person name="Spaulding J."/>
            <person name="Stalker J."/>
            <person name="Stange-Thomann N."/>
            <person name="Stavropoulos S."/>
            <person name="Stone C."/>
            <person name="Strader C."/>
            <person name="Tesfaye S."/>
            <person name="Thomson T."/>
            <person name="Thoulutsang Y."/>
            <person name="Thoulutsang D."/>
            <person name="Topham K."/>
            <person name="Topping I."/>
            <person name="Tsamla T."/>
            <person name="Vassiliev H."/>
            <person name="Vo A."/>
            <person name="Wangchuk T."/>
            <person name="Wangdi T."/>
            <person name="Weiand M."/>
            <person name="Wilkinson J."/>
            <person name="Wilson A."/>
            <person name="Yadav S."/>
            <person name="Young G."/>
            <person name="Yu Q."/>
            <person name="Zembek L."/>
            <person name="Zhong D."/>
            <person name="Zimmer A."/>
            <person name="Zwirko Z."/>
            <person name="Jaffe D.B."/>
            <person name="Alvarez P."/>
            <person name="Brockman W."/>
            <person name="Butler J."/>
            <person name="Chin C."/>
            <person name="Gnerre S."/>
            <person name="MacCallum I."/>
            <person name="Graves J.A."/>
            <person name="Ponting C.P."/>
            <person name="Breen M."/>
            <person name="Samollow P.B."/>
            <person name="Lander E.S."/>
            <person name="Lindblad-Toh K."/>
        </authorList>
    </citation>
    <scope>NUCLEOTIDE SEQUENCE [LARGE SCALE GENOMIC DNA]</scope>
</reference>
<name>A0A5F8GA12_MONDO</name>
<evidence type="ECO:0000313" key="9">
    <source>
        <dbReference type="Proteomes" id="UP000002280"/>
    </source>
</evidence>
<evidence type="ECO:0000256" key="4">
    <source>
        <dbReference type="ARBA" id="ARBA00023136"/>
    </source>
</evidence>
<feature type="domain" description="MARVEL" evidence="7">
    <location>
        <begin position="89"/>
        <end position="282"/>
    </location>
</feature>
<dbReference type="InParanoid" id="A0A5F8GA12"/>
<reference evidence="8" key="2">
    <citation type="submission" date="2025-08" db="UniProtKB">
        <authorList>
            <consortium name="Ensembl"/>
        </authorList>
    </citation>
    <scope>IDENTIFICATION</scope>
</reference>
<organism evidence="8 9">
    <name type="scientific">Monodelphis domestica</name>
    <name type="common">Gray short-tailed opossum</name>
    <dbReference type="NCBI Taxonomy" id="13616"/>
    <lineage>
        <taxon>Eukaryota</taxon>
        <taxon>Metazoa</taxon>
        <taxon>Chordata</taxon>
        <taxon>Craniata</taxon>
        <taxon>Vertebrata</taxon>
        <taxon>Euteleostomi</taxon>
        <taxon>Mammalia</taxon>
        <taxon>Metatheria</taxon>
        <taxon>Didelphimorphia</taxon>
        <taxon>Didelphidae</taxon>
        <taxon>Monodelphis</taxon>
    </lineage>
</organism>
<sequence length="296" mass="32135">MHTPLKLPPNWQATGQESYQLNNQSDKKTVKKLHTPEVSYAQTIPQSQYSRMSAHPSRTVLRASMVDAWYLDSLPRRPHQKSCSGKCSNLCSRRGLLQLGELSLSLLVLICAASALSTSTGFFGLGGMRGSPFFVLGYAMNGFPGHGISQLAELDLQYARMKLPSGYCMVGVSCLLLCLALAFLILGCSTSVPEARMLLGVELVTDVLGVLACMLATGLYIHAIQSANASEGCKRREAIYRSAGYTSMSCDILGTEVAACMFALLLMMVYFSGMVYVGLLLRKQPSPKADRQPQTP</sequence>
<accession>A0A5F8GA12</accession>
<comment type="subcellular location">
    <subcellularLocation>
        <location evidence="1">Membrane</location>
        <topology evidence="1">Multi-pass membrane protein</topology>
    </subcellularLocation>
</comment>
<dbReference type="PROSITE" id="PS51225">
    <property type="entry name" value="MARVEL"/>
    <property type="match status" value="1"/>
</dbReference>
<dbReference type="AlphaFoldDB" id="A0A5F8GA12"/>
<feature type="transmembrane region" description="Helical" evidence="6">
    <location>
        <begin position="164"/>
        <end position="186"/>
    </location>
</feature>
<keyword evidence="2 5" id="KW-0812">Transmembrane</keyword>
<evidence type="ECO:0000259" key="7">
    <source>
        <dbReference type="PROSITE" id="PS51225"/>
    </source>
</evidence>
<evidence type="ECO:0000256" key="1">
    <source>
        <dbReference type="ARBA" id="ARBA00004141"/>
    </source>
</evidence>